<dbReference type="GO" id="GO:0005524">
    <property type="term" value="F:ATP binding"/>
    <property type="evidence" value="ECO:0007669"/>
    <property type="project" value="UniProtKB-KW"/>
</dbReference>
<dbReference type="InterPro" id="IPR050534">
    <property type="entry name" value="Coronavir_polyprotein_1ab"/>
</dbReference>
<keyword evidence="2" id="KW-0547">Nucleotide-binding</keyword>
<proteinExistence type="inferred from homology"/>
<accession>A0AAU9ASE7</accession>
<evidence type="ECO:0000256" key="5">
    <source>
        <dbReference type="ARBA" id="ARBA00022840"/>
    </source>
</evidence>
<dbReference type="GO" id="GO:0006793">
    <property type="term" value="P:phosphorus metabolic process"/>
    <property type="evidence" value="ECO:0007669"/>
    <property type="project" value="UniProtKB-ARBA"/>
</dbReference>
<dbReference type="PANTHER" id="PTHR43788:SF8">
    <property type="entry name" value="DNA-BINDING PROTEIN SMUBP-2"/>
    <property type="match status" value="1"/>
</dbReference>
<gene>
    <name evidence="7" type="ORF">LEN_3921</name>
</gene>
<dbReference type="Pfam" id="PF13091">
    <property type="entry name" value="PLDc_2"/>
    <property type="match status" value="1"/>
</dbReference>
<name>A0AAU9ASE7_LYSEN</name>
<dbReference type="Gene3D" id="3.30.870.10">
    <property type="entry name" value="Endonuclease Chain A"/>
    <property type="match status" value="1"/>
</dbReference>
<evidence type="ECO:0000313" key="8">
    <source>
        <dbReference type="Proteomes" id="UP000218824"/>
    </source>
</evidence>
<dbReference type="GO" id="GO:0016787">
    <property type="term" value="F:hydrolase activity"/>
    <property type="evidence" value="ECO:0007669"/>
    <property type="project" value="UniProtKB-KW"/>
</dbReference>
<dbReference type="PROSITE" id="PS50035">
    <property type="entry name" value="PLD"/>
    <property type="match status" value="1"/>
</dbReference>
<evidence type="ECO:0000313" key="7">
    <source>
        <dbReference type="EMBL" id="BAV99408.1"/>
    </source>
</evidence>
<dbReference type="AlphaFoldDB" id="A0AAU9ASE7"/>
<dbReference type="InterPro" id="IPR041677">
    <property type="entry name" value="DNA2/NAM7_AAA_11"/>
</dbReference>
<dbReference type="RefSeq" id="WP_172437309.1">
    <property type="nucleotide sequence ID" value="NZ_AP014940.1"/>
</dbReference>
<dbReference type="SUPFAM" id="SSF52540">
    <property type="entry name" value="P-loop containing nucleoside triphosphate hydrolases"/>
    <property type="match status" value="1"/>
</dbReference>
<feature type="domain" description="PLD phosphodiesterase" evidence="6">
    <location>
        <begin position="1092"/>
        <end position="1114"/>
    </location>
</feature>
<dbReference type="Gene3D" id="3.40.50.300">
    <property type="entry name" value="P-loop containing nucleotide triphosphate hydrolases"/>
    <property type="match status" value="3"/>
</dbReference>
<dbReference type="CDD" id="cd18808">
    <property type="entry name" value="SF1_C_Upf1"/>
    <property type="match status" value="1"/>
</dbReference>
<dbReference type="Pfam" id="PF13086">
    <property type="entry name" value="AAA_11"/>
    <property type="match status" value="1"/>
</dbReference>
<dbReference type="PANTHER" id="PTHR43788">
    <property type="entry name" value="DNA2/NAM7 HELICASE FAMILY MEMBER"/>
    <property type="match status" value="1"/>
</dbReference>
<dbReference type="EMBL" id="AP014940">
    <property type="protein sequence ID" value="BAV99408.1"/>
    <property type="molecule type" value="Genomic_DNA"/>
</dbReference>
<dbReference type="InterPro" id="IPR047187">
    <property type="entry name" value="SF1_C_Upf1"/>
</dbReference>
<evidence type="ECO:0000256" key="3">
    <source>
        <dbReference type="ARBA" id="ARBA00022801"/>
    </source>
</evidence>
<dbReference type="InterPro" id="IPR041679">
    <property type="entry name" value="DNA2/NAM7-like_C"/>
</dbReference>
<protein>
    <submittedName>
        <fullName evidence="7">Phospholipase d/transphosphatidylase protein</fullName>
    </submittedName>
</protein>
<evidence type="ECO:0000256" key="1">
    <source>
        <dbReference type="ARBA" id="ARBA00007913"/>
    </source>
</evidence>
<dbReference type="InterPro" id="IPR025202">
    <property type="entry name" value="PLD-like_dom"/>
</dbReference>
<evidence type="ECO:0000256" key="2">
    <source>
        <dbReference type="ARBA" id="ARBA00022741"/>
    </source>
</evidence>
<dbReference type="Proteomes" id="UP000218824">
    <property type="component" value="Chromosome"/>
</dbReference>
<dbReference type="InterPro" id="IPR027417">
    <property type="entry name" value="P-loop_NTPase"/>
</dbReference>
<dbReference type="InterPro" id="IPR001736">
    <property type="entry name" value="PLipase_D/transphosphatidylase"/>
</dbReference>
<dbReference type="GeneID" id="83065719"/>
<evidence type="ECO:0000256" key="4">
    <source>
        <dbReference type="ARBA" id="ARBA00022806"/>
    </source>
</evidence>
<dbReference type="SUPFAM" id="SSF56024">
    <property type="entry name" value="Phospholipase D/nuclease"/>
    <property type="match status" value="1"/>
</dbReference>
<dbReference type="Pfam" id="PF13087">
    <property type="entry name" value="AAA_12"/>
    <property type="match status" value="1"/>
</dbReference>
<keyword evidence="4" id="KW-0347">Helicase</keyword>
<sequence length="1153" mass="126010">MQETTKNYLAYIGKTLADSARLTPSFKEGTVEISFNELDQGAIAANAAKAIHALAKSQGKQADEAADQLWPIRVVVIPRLYGLRPSHGVQRTDLPEMVAPLLLMATVGRDGTLSPDQEMQTPAIIPRDMLSPNQKGVFVGDVADADVAYAEANATPSTWSEFTAQGFALVEKVTGVLLPELSIDGYEPKGTALIGVAGSFPATRAVRKLVDALKNEGKSAPPLLECLLSEAQDRPLLTAAEQLKASADHLGQMECRYALSPSQREALAHHLERKDQRSVLAIDGPPGTGKTTLLLSVIATQWVKRALEKGEPPLTMASSATNQAVTNILEAFFKVKERDGALAGRWLDEIKSYGLYLPAFSRTDTFEFPVQELKATKDGFVFDAKKYENKADLEQARKKFLSHAQAALDLADGATLQNALDALHDKIAQAVQKTKGAILAVHELLALCGSENLSSADINACADRLASQKELSGQEQAICAERAVGLRWIRAQWAEHQAQEPWWMGLLSTIGLSAQRKARDRAFCARTASTHDHLVGDSFAELAGRLQVEQFIAAVVAQAKQEEAQASERLSEADRQVRQLAALTHAVRDVLGGGEPTVEAVQSALDLGPRYEAFKLATHYWEGRYLQFVGQALQAQDEIPNKKSPEKLRALYRRLAMLHPCFVATLFTLPDRMTAWLGKEIPLLEEIDLLIIDEAGQVPPEIGVPAFALAKQAVVVGDVDQIEPVWSVPMPIDAANAVHSAVASQDTLEAFFDSGISSSSGSLMRVAQRAMVFAKHPERGRGMFLSEHRRCWTEIISICNALVYGGRLRPMREEDGPRKITPSLGFVHIPGEETSQGGSRQNKIEAEAIAQWIALRREDLEAAYPKKPLGKIIAVVTPFCAQKRAVNDKLNEALGKKHGITVGTVHALQGAEYPVVIFSPTYDQRVVPGQTFMDRNRSILNVAISRAQDAFLVFGNMRVFQPQGANPCAVVGKMLFASGEEITGVPARLLTPLKGIHETRLYSSLPEHQDVLKEAIRTAKRTLVIVSPFVKESAMHADDVCAEISKAVARNVKVRVVSDAGLNKEDDNFHRCVAALEQAGAGVRLAEKQGVHSKVLLVDRSWLVVGSFNWLSAVRNPANKWSRYESSMRYDGSEAFVMIEKTLRDLKDILDAR</sequence>
<dbReference type="KEGG" id="lem:LEN_3921"/>
<reference evidence="7 8" key="1">
    <citation type="journal article" date="2017" name="DNA Res.">
        <title>Complete genome sequence and expression profile of the commercial lytic enzyme producer Lysobacter enzymogenes M497-1.</title>
        <authorList>
            <person name="Takami H."/>
            <person name="Toyoda A."/>
            <person name="Uchiyama I."/>
            <person name="Itoh T."/>
            <person name="Takaki Y."/>
            <person name="Arai W."/>
            <person name="Nishi S."/>
            <person name="Kawai M."/>
            <person name="Shinya K."/>
            <person name="Ikeda H."/>
        </authorList>
    </citation>
    <scope>NUCLEOTIDE SEQUENCE [LARGE SCALE GENOMIC DNA]</scope>
    <source>
        <strain evidence="7 8">M497-1</strain>
    </source>
</reference>
<keyword evidence="5" id="KW-0067">ATP-binding</keyword>
<dbReference type="GO" id="GO:0004386">
    <property type="term" value="F:helicase activity"/>
    <property type="evidence" value="ECO:0007669"/>
    <property type="project" value="UniProtKB-KW"/>
</dbReference>
<keyword evidence="3" id="KW-0378">Hydrolase</keyword>
<comment type="similarity">
    <text evidence="1">Belongs to the DNA2/NAM7 helicase family.</text>
</comment>
<organism evidence="7 8">
    <name type="scientific">Lysobacter enzymogenes</name>
    <dbReference type="NCBI Taxonomy" id="69"/>
    <lineage>
        <taxon>Bacteria</taxon>
        <taxon>Pseudomonadati</taxon>
        <taxon>Pseudomonadota</taxon>
        <taxon>Gammaproteobacteria</taxon>
        <taxon>Lysobacterales</taxon>
        <taxon>Lysobacteraceae</taxon>
        <taxon>Lysobacter</taxon>
    </lineage>
</organism>
<evidence type="ECO:0000259" key="6">
    <source>
        <dbReference type="PROSITE" id="PS50035"/>
    </source>
</evidence>